<dbReference type="SUPFAM" id="SSF53850">
    <property type="entry name" value="Periplasmic binding protein-like II"/>
    <property type="match status" value="1"/>
</dbReference>
<reference evidence="2" key="1">
    <citation type="journal article" date="2021" name="PeerJ">
        <title>Extensive microbial diversity within the chicken gut microbiome revealed by metagenomics and culture.</title>
        <authorList>
            <person name="Gilroy R."/>
            <person name="Ravi A."/>
            <person name="Getino M."/>
            <person name="Pursley I."/>
            <person name="Horton D.L."/>
            <person name="Alikhan N.F."/>
            <person name="Baker D."/>
            <person name="Gharbi K."/>
            <person name="Hall N."/>
            <person name="Watson M."/>
            <person name="Adriaenssens E.M."/>
            <person name="Foster-Nyarko E."/>
            <person name="Jarju S."/>
            <person name="Secka A."/>
            <person name="Antonio M."/>
            <person name="Oren A."/>
            <person name="Chaudhuri R.R."/>
            <person name="La Ragione R."/>
            <person name="Hildebrand F."/>
            <person name="Pallen M.J."/>
        </authorList>
    </citation>
    <scope>NUCLEOTIDE SEQUENCE</scope>
    <source>
        <strain evidence="2">ChiGjej6B6-11269</strain>
    </source>
</reference>
<organism evidence="2 3">
    <name type="scientific">Slackia equolifaciens</name>
    <dbReference type="NCBI Taxonomy" id="498718"/>
    <lineage>
        <taxon>Bacteria</taxon>
        <taxon>Bacillati</taxon>
        <taxon>Actinomycetota</taxon>
        <taxon>Coriobacteriia</taxon>
        <taxon>Eggerthellales</taxon>
        <taxon>Eggerthellaceae</taxon>
        <taxon>Slackia</taxon>
    </lineage>
</organism>
<dbReference type="Gene3D" id="3.40.190.10">
    <property type="entry name" value="Periplasmic binding protein-like II"/>
    <property type="match status" value="2"/>
</dbReference>
<dbReference type="PROSITE" id="PS51318">
    <property type="entry name" value="TAT"/>
    <property type="match status" value="1"/>
</dbReference>
<proteinExistence type="predicted"/>
<evidence type="ECO:0000313" key="3">
    <source>
        <dbReference type="Proteomes" id="UP000786989"/>
    </source>
</evidence>
<comment type="caution">
    <text evidence="2">The sequence shown here is derived from an EMBL/GenBank/DDBJ whole genome shotgun (WGS) entry which is preliminary data.</text>
</comment>
<accession>A0A9D2UX44</accession>
<dbReference type="EMBL" id="DYWI01000108">
    <property type="protein sequence ID" value="HJF65602.1"/>
    <property type="molecule type" value="Genomic_DNA"/>
</dbReference>
<gene>
    <name evidence="2" type="ORF">K8U77_05755</name>
</gene>
<dbReference type="PANTHER" id="PTHR30024:SF46">
    <property type="entry name" value="ABC TRANSPORTER, SUBSTRATE-BINDING LIPOPROTEIN"/>
    <property type="match status" value="1"/>
</dbReference>
<evidence type="ECO:0000256" key="1">
    <source>
        <dbReference type="SAM" id="MobiDB-lite"/>
    </source>
</evidence>
<dbReference type="InterPro" id="IPR006311">
    <property type="entry name" value="TAT_signal"/>
</dbReference>
<evidence type="ECO:0000313" key="2">
    <source>
        <dbReference type="EMBL" id="HJF65602.1"/>
    </source>
</evidence>
<protein>
    <submittedName>
        <fullName evidence="2">Tat pathway signal sequence</fullName>
    </submittedName>
</protein>
<dbReference type="PANTHER" id="PTHR30024">
    <property type="entry name" value="ALIPHATIC SULFONATES-BINDING PROTEIN-RELATED"/>
    <property type="match status" value="1"/>
</dbReference>
<reference evidence="2" key="2">
    <citation type="submission" date="2021-09" db="EMBL/GenBank/DDBJ databases">
        <authorList>
            <person name="Gilroy R."/>
        </authorList>
    </citation>
    <scope>NUCLEOTIDE SEQUENCE</scope>
    <source>
        <strain evidence="2">ChiGjej6B6-11269</strain>
    </source>
</reference>
<dbReference type="Proteomes" id="UP000786989">
    <property type="component" value="Unassembled WGS sequence"/>
</dbReference>
<feature type="region of interest" description="Disordered" evidence="1">
    <location>
        <begin position="392"/>
        <end position="425"/>
    </location>
</feature>
<sequence>MDSFVKAAQSSLSSEPNERCMPRAISRRAFVGAAAACASAAALGLSACAEETPAGDGSGGVSGTLAPEDRELMGSPDACDVRVGYIMGPPSMGLSQVMLAGREGTTFNRYSFEIIGVDYSTLAARFNQGDFDIVTLPSNLGPIIYNNHEVNASPRVICLNNLGVLYVITTDPSITELTDLSGRTAYAYGEGGTPEYTIEYLLHKAGLSDSVNVAFKSTPFEILNFLQEEENAVAILPQPFVEVAKLLVPNLLVPIDLTEEWDYYNQDTGSQTVTTATLVTKEFLEAHEQAVIEYVALCQYSVQFTAENLDEAASYQEELETFLSNDIAKAAIPECSIVATSGVTMYKQLSGFLEALYSLNPDSIGGALPGDEFYWMPPTGYLEGDGVLEGTSHVSAADGKSEGGQGDQAEVSSDEAEQLIQKMTE</sequence>
<dbReference type="AlphaFoldDB" id="A0A9D2UX44"/>
<name>A0A9D2UX44_9ACTN</name>